<dbReference type="Proteomes" id="UP000257109">
    <property type="component" value="Unassembled WGS sequence"/>
</dbReference>
<feature type="non-terminal residue" evidence="2">
    <location>
        <position position="1"/>
    </location>
</feature>
<dbReference type="STRING" id="157652.A0A371HJW3"/>
<feature type="non-terminal residue" evidence="2">
    <location>
        <position position="327"/>
    </location>
</feature>
<evidence type="ECO:0000313" key="2">
    <source>
        <dbReference type="EMBL" id="RDY03002.1"/>
    </source>
</evidence>
<accession>A0A371HJW3</accession>
<proteinExistence type="predicted"/>
<name>A0A371HJW3_MUCPR</name>
<reference evidence="2" key="1">
    <citation type="submission" date="2018-05" db="EMBL/GenBank/DDBJ databases">
        <title>Draft genome of Mucuna pruriens seed.</title>
        <authorList>
            <person name="Nnadi N.E."/>
            <person name="Vos R."/>
            <person name="Hasami M.H."/>
            <person name="Devisetty U.K."/>
            <person name="Aguiy J.C."/>
        </authorList>
    </citation>
    <scope>NUCLEOTIDE SEQUENCE [LARGE SCALE GENOMIC DNA]</scope>
    <source>
        <strain evidence="2">JCA_2017</strain>
    </source>
</reference>
<sequence length="327" mass="37000">APYQDDDFVGLQVVLHIDPNVINDSLVDIHGGGEEIDRQLLDQIDFDEPNGDAYISSEGRGVRGKGQPTINSPTSTIHISTSESAIPIIQWGTLSMVQKEPQPTFVGDVVATPSAQQDSLTPEYSPLHFEHVVDQRPFLQEIDKEFTLAHGPCVVISQIIRQKFDEPWLTWKKQKYSRIFKNAMNKIRNGLDHATWVPPNVQVASEEHWSSTDFENKSSIDKANRANDKGASTYCSGSISTSTHYEKMAIELQQPPSAWKVVEKTKKLRTREWINDKTHELVNSYNLSLMKAHLQMTHFLPLSMIMTYITTSLEVRMTKGTYMDLVD</sequence>
<comment type="caution">
    <text evidence="2">The sequence shown here is derived from an EMBL/GenBank/DDBJ whole genome shotgun (WGS) entry which is preliminary data.</text>
</comment>
<dbReference type="InterPro" id="IPR004252">
    <property type="entry name" value="Probable_transposase_24"/>
</dbReference>
<evidence type="ECO:0000313" key="3">
    <source>
        <dbReference type="Proteomes" id="UP000257109"/>
    </source>
</evidence>
<dbReference type="AlphaFoldDB" id="A0A371HJW3"/>
<protein>
    <submittedName>
        <fullName evidence="2">Uncharacterized protein</fullName>
    </submittedName>
</protein>
<organism evidence="2 3">
    <name type="scientific">Mucuna pruriens</name>
    <name type="common">Velvet bean</name>
    <name type="synonym">Dolichos pruriens</name>
    <dbReference type="NCBI Taxonomy" id="157652"/>
    <lineage>
        <taxon>Eukaryota</taxon>
        <taxon>Viridiplantae</taxon>
        <taxon>Streptophyta</taxon>
        <taxon>Embryophyta</taxon>
        <taxon>Tracheophyta</taxon>
        <taxon>Spermatophyta</taxon>
        <taxon>Magnoliopsida</taxon>
        <taxon>eudicotyledons</taxon>
        <taxon>Gunneridae</taxon>
        <taxon>Pentapetalae</taxon>
        <taxon>rosids</taxon>
        <taxon>fabids</taxon>
        <taxon>Fabales</taxon>
        <taxon>Fabaceae</taxon>
        <taxon>Papilionoideae</taxon>
        <taxon>50 kb inversion clade</taxon>
        <taxon>NPAAA clade</taxon>
        <taxon>indigoferoid/millettioid clade</taxon>
        <taxon>Phaseoleae</taxon>
        <taxon>Mucuna</taxon>
    </lineage>
</organism>
<dbReference type="EMBL" id="QJKJ01002411">
    <property type="protein sequence ID" value="RDY03002.1"/>
    <property type="molecule type" value="Genomic_DNA"/>
</dbReference>
<keyword evidence="3" id="KW-1185">Reference proteome</keyword>
<feature type="region of interest" description="Disordered" evidence="1">
    <location>
        <begin position="55"/>
        <end position="76"/>
    </location>
</feature>
<dbReference type="Pfam" id="PF03004">
    <property type="entry name" value="Transposase_24"/>
    <property type="match status" value="1"/>
</dbReference>
<evidence type="ECO:0000256" key="1">
    <source>
        <dbReference type="SAM" id="MobiDB-lite"/>
    </source>
</evidence>
<gene>
    <name evidence="2" type="ORF">CR513_13464</name>
</gene>